<name>A0A7J7GZ55_CAMSI</name>
<sequence>MMIHYLYYLGLRGGSPPNLGFTSSPAFYCPASSSHSTRWRRVATTDLMGEKGATSMKLKRQTKRHQILLFWPNKGT</sequence>
<reference evidence="2" key="1">
    <citation type="journal article" date="2020" name="Nat. Commun.">
        <title>Genome assembly of wild tea tree DASZ reveals pedigree and selection history of tea varieties.</title>
        <authorList>
            <person name="Zhang W."/>
            <person name="Zhang Y."/>
            <person name="Qiu H."/>
            <person name="Guo Y."/>
            <person name="Wan H."/>
            <person name="Zhang X."/>
            <person name="Scossa F."/>
            <person name="Alseekh S."/>
            <person name="Zhang Q."/>
            <person name="Wang P."/>
            <person name="Xu L."/>
            <person name="Schmidt M.H."/>
            <person name="Jia X."/>
            <person name="Li D."/>
            <person name="Zhu A."/>
            <person name="Guo F."/>
            <person name="Chen W."/>
            <person name="Ni D."/>
            <person name="Usadel B."/>
            <person name="Fernie A.R."/>
            <person name="Wen W."/>
        </authorList>
    </citation>
    <scope>NUCLEOTIDE SEQUENCE [LARGE SCALE GENOMIC DNA]</scope>
    <source>
        <strain evidence="2">cv. G240</strain>
    </source>
</reference>
<dbReference type="AlphaFoldDB" id="A0A7J7GZ55"/>
<comment type="caution">
    <text evidence="1">The sequence shown here is derived from an EMBL/GenBank/DDBJ whole genome shotgun (WGS) entry which is preliminary data.</text>
</comment>
<dbReference type="Proteomes" id="UP000593564">
    <property type="component" value="Unassembled WGS sequence"/>
</dbReference>
<reference evidence="1 2" key="2">
    <citation type="submission" date="2020-07" db="EMBL/GenBank/DDBJ databases">
        <title>Genome assembly of wild tea tree DASZ reveals pedigree and selection history of tea varieties.</title>
        <authorList>
            <person name="Zhang W."/>
        </authorList>
    </citation>
    <scope>NUCLEOTIDE SEQUENCE [LARGE SCALE GENOMIC DNA]</scope>
    <source>
        <strain evidence="2">cv. G240</strain>
        <tissue evidence="1">Leaf</tissue>
    </source>
</reference>
<accession>A0A7J7GZ55</accession>
<keyword evidence="2" id="KW-1185">Reference proteome</keyword>
<dbReference type="EMBL" id="JACBKZ010000007">
    <property type="protein sequence ID" value="KAF5945960.1"/>
    <property type="molecule type" value="Genomic_DNA"/>
</dbReference>
<organism evidence="1 2">
    <name type="scientific">Camellia sinensis</name>
    <name type="common">Tea plant</name>
    <name type="synonym">Thea sinensis</name>
    <dbReference type="NCBI Taxonomy" id="4442"/>
    <lineage>
        <taxon>Eukaryota</taxon>
        <taxon>Viridiplantae</taxon>
        <taxon>Streptophyta</taxon>
        <taxon>Embryophyta</taxon>
        <taxon>Tracheophyta</taxon>
        <taxon>Spermatophyta</taxon>
        <taxon>Magnoliopsida</taxon>
        <taxon>eudicotyledons</taxon>
        <taxon>Gunneridae</taxon>
        <taxon>Pentapetalae</taxon>
        <taxon>asterids</taxon>
        <taxon>Ericales</taxon>
        <taxon>Theaceae</taxon>
        <taxon>Camellia</taxon>
    </lineage>
</organism>
<proteinExistence type="predicted"/>
<protein>
    <submittedName>
        <fullName evidence="1">Uncharacterized protein</fullName>
    </submittedName>
</protein>
<evidence type="ECO:0000313" key="1">
    <source>
        <dbReference type="EMBL" id="KAF5945960.1"/>
    </source>
</evidence>
<gene>
    <name evidence="1" type="ORF">HYC85_016188</name>
</gene>
<evidence type="ECO:0000313" key="2">
    <source>
        <dbReference type="Proteomes" id="UP000593564"/>
    </source>
</evidence>